<dbReference type="InterPro" id="IPR052598">
    <property type="entry name" value="IgSF_CEA-related"/>
</dbReference>
<dbReference type="Proteomes" id="UP000507470">
    <property type="component" value="Unassembled WGS sequence"/>
</dbReference>
<dbReference type="InterPro" id="IPR013783">
    <property type="entry name" value="Ig-like_fold"/>
</dbReference>
<feature type="signal peptide" evidence="5">
    <location>
        <begin position="1"/>
        <end position="17"/>
    </location>
</feature>
<evidence type="ECO:0000313" key="7">
    <source>
        <dbReference type="EMBL" id="CAC5360372.1"/>
    </source>
</evidence>
<evidence type="ECO:0000256" key="3">
    <source>
        <dbReference type="ARBA" id="ARBA00023180"/>
    </source>
</evidence>
<dbReference type="Gene3D" id="2.60.40.10">
    <property type="entry name" value="Immunoglobulins"/>
    <property type="match status" value="1"/>
</dbReference>
<dbReference type="AlphaFoldDB" id="A0A6J8A4X0"/>
<dbReference type="OrthoDB" id="6158319at2759"/>
<dbReference type="PROSITE" id="PS50835">
    <property type="entry name" value="IG_LIKE"/>
    <property type="match status" value="1"/>
</dbReference>
<evidence type="ECO:0000256" key="4">
    <source>
        <dbReference type="ARBA" id="ARBA00023319"/>
    </source>
</evidence>
<protein>
    <recommendedName>
        <fullName evidence="6">Ig-like domain-containing protein</fullName>
    </recommendedName>
</protein>
<dbReference type="PANTHER" id="PTHR44337:SF20">
    <property type="entry name" value="CARCINOEMBRYONIC ANTIGEN-RELATED CELL ADHESION MOLECULE 5-RELATED"/>
    <property type="match status" value="1"/>
</dbReference>
<keyword evidence="2" id="KW-1015">Disulfide bond</keyword>
<dbReference type="InterPro" id="IPR007110">
    <property type="entry name" value="Ig-like_dom"/>
</dbReference>
<accession>A0A6J8A4X0</accession>
<keyword evidence="4" id="KW-0393">Immunoglobulin domain</keyword>
<evidence type="ECO:0000256" key="1">
    <source>
        <dbReference type="ARBA" id="ARBA00022729"/>
    </source>
</evidence>
<keyword evidence="3" id="KW-0325">Glycoprotein</keyword>
<dbReference type="PANTHER" id="PTHR44337">
    <property type="entry name" value="CARCINOEMBRYONIC ANTIGEN-RELATED CELL ADHESION MOLECULE 8"/>
    <property type="match status" value="1"/>
</dbReference>
<organism evidence="7 8">
    <name type="scientific">Mytilus coruscus</name>
    <name type="common">Sea mussel</name>
    <dbReference type="NCBI Taxonomy" id="42192"/>
    <lineage>
        <taxon>Eukaryota</taxon>
        <taxon>Metazoa</taxon>
        <taxon>Spiralia</taxon>
        <taxon>Lophotrochozoa</taxon>
        <taxon>Mollusca</taxon>
        <taxon>Bivalvia</taxon>
        <taxon>Autobranchia</taxon>
        <taxon>Pteriomorphia</taxon>
        <taxon>Mytilida</taxon>
        <taxon>Mytiloidea</taxon>
        <taxon>Mytilidae</taxon>
        <taxon>Mytilinae</taxon>
        <taxon>Mytilus</taxon>
    </lineage>
</organism>
<feature type="domain" description="Ig-like" evidence="6">
    <location>
        <begin position="269"/>
        <end position="342"/>
    </location>
</feature>
<reference evidence="7 8" key="1">
    <citation type="submission" date="2020-06" db="EMBL/GenBank/DDBJ databases">
        <authorList>
            <person name="Li R."/>
            <person name="Bekaert M."/>
        </authorList>
    </citation>
    <scope>NUCLEOTIDE SEQUENCE [LARGE SCALE GENOMIC DNA]</scope>
    <source>
        <strain evidence="8">wild</strain>
    </source>
</reference>
<keyword evidence="8" id="KW-1185">Reference proteome</keyword>
<sequence>MADDLLIFLIAVQIAYSLTISGSGNYIIPNTCYELTCSYDTFKDDRRTVYNIIDDKSYGIKSITIRYFNSTGLCFYRNPNYVPCTDDVCSCDKDGMATHICYNHTSRITGIITIHCFSGNSSIIRIPVAVGPGDSMEFIPPSTHDIKILGESLGPITCSASCYLEYDDGIYSCKAWNNIYALGKTMEFNLTVNSGPESVSLLPLDTKYTVTEGNDILSISCMADCKPACDYTLALKEREKEIEYQFSYALTYLLFYITVGPGSCMQFEPSITAVTKKKGDTLGPINCAATCNPPCQYKMIKPDKTVSIAAQLMLASLSIEDQGQFICTASNVIGSSVNKSLDVIVNCKYH</sequence>
<proteinExistence type="predicted"/>
<name>A0A6J8A4X0_MYTCO</name>
<dbReference type="EMBL" id="CACVKT020000562">
    <property type="protein sequence ID" value="CAC5360372.1"/>
    <property type="molecule type" value="Genomic_DNA"/>
</dbReference>
<dbReference type="SUPFAM" id="SSF48726">
    <property type="entry name" value="Immunoglobulin"/>
    <property type="match status" value="1"/>
</dbReference>
<keyword evidence="1 5" id="KW-0732">Signal</keyword>
<feature type="chain" id="PRO_5026910557" description="Ig-like domain-containing protein" evidence="5">
    <location>
        <begin position="18"/>
        <end position="350"/>
    </location>
</feature>
<dbReference type="InterPro" id="IPR036179">
    <property type="entry name" value="Ig-like_dom_sf"/>
</dbReference>
<gene>
    <name evidence="7" type="ORF">MCOR_2879</name>
</gene>
<evidence type="ECO:0000313" key="8">
    <source>
        <dbReference type="Proteomes" id="UP000507470"/>
    </source>
</evidence>
<evidence type="ECO:0000256" key="5">
    <source>
        <dbReference type="SAM" id="SignalP"/>
    </source>
</evidence>
<evidence type="ECO:0000256" key="2">
    <source>
        <dbReference type="ARBA" id="ARBA00023157"/>
    </source>
</evidence>
<evidence type="ECO:0000259" key="6">
    <source>
        <dbReference type="PROSITE" id="PS50835"/>
    </source>
</evidence>